<name>A0A4U5PUC3_POPAL</name>
<feature type="compositionally biased region" description="Basic and acidic residues" evidence="1">
    <location>
        <begin position="60"/>
        <end position="80"/>
    </location>
</feature>
<sequence>MSESSLGEPSNHEQVQAITTLRSGKIVDKAIGFGIPKGIVEEKSRESEEGIKTQVTNESLSDKEGEINEKEMSEKGDDSRKIRVKVSDLEFVPRAPFPQRSMDPIV</sequence>
<dbReference type="EMBL" id="RCHU01000588">
    <property type="protein sequence ID" value="TKS00874.1"/>
    <property type="molecule type" value="Genomic_DNA"/>
</dbReference>
<dbReference type="AlphaFoldDB" id="A0A4U5PUC3"/>
<evidence type="ECO:0000313" key="2">
    <source>
        <dbReference type="EMBL" id="TKS00874.1"/>
    </source>
</evidence>
<reference evidence="2" key="1">
    <citation type="submission" date="2018-10" db="EMBL/GenBank/DDBJ databases">
        <title>Population genomic analysis revealed the cold adaptation of white poplar.</title>
        <authorList>
            <person name="Liu Y.-J."/>
        </authorList>
    </citation>
    <scope>NUCLEOTIDE SEQUENCE [LARGE SCALE GENOMIC DNA]</scope>
    <source>
        <strain evidence="2">PAL-ZL1</strain>
    </source>
</reference>
<evidence type="ECO:0000256" key="1">
    <source>
        <dbReference type="SAM" id="MobiDB-lite"/>
    </source>
</evidence>
<organism evidence="2">
    <name type="scientific">Populus alba</name>
    <name type="common">White poplar</name>
    <dbReference type="NCBI Taxonomy" id="43335"/>
    <lineage>
        <taxon>Eukaryota</taxon>
        <taxon>Viridiplantae</taxon>
        <taxon>Streptophyta</taxon>
        <taxon>Embryophyta</taxon>
        <taxon>Tracheophyta</taxon>
        <taxon>Spermatophyta</taxon>
        <taxon>Magnoliopsida</taxon>
        <taxon>eudicotyledons</taxon>
        <taxon>Gunneridae</taxon>
        <taxon>Pentapetalae</taxon>
        <taxon>rosids</taxon>
        <taxon>fabids</taxon>
        <taxon>Malpighiales</taxon>
        <taxon>Salicaceae</taxon>
        <taxon>Saliceae</taxon>
        <taxon>Populus</taxon>
    </lineage>
</organism>
<accession>A0A4U5PUC3</accession>
<gene>
    <name evidence="2" type="ORF">D5086_0000179190</name>
</gene>
<comment type="caution">
    <text evidence="2">The sequence shown here is derived from an EMBL/GenBank/DDBJ whole genome shotgun (WGS) entry which is preliminary data.</text>
</comment>
<feature type="compositionally biased region" description="Basic and acidic residues" evidence="1">
    <location>
        <begin position="39"/>
        <end position="51"/>
    </location>
</feature>
<proteinExistence type="predicted"/>
<protein>
    <submittedName>
        <fullName evidence="2">Uncharacterized protein</fullName>
    </submittedName>
</protein>
<feature type="region of interest" description="Disordered" evidence="1">
    <location>
        <begin position="39"/>
        <end position="80"/>
    </location>
</feature>